<dbReference type="Gene3D" id="3.20.20.370">
    <property type="entry name" value="Glycoside hydrolase/deacetylase"/>
    <property type="match status" value="1"/>
</dbReference>
<comment type="similarity">
    <text evidence="2">Belongs to the polysaccharide deacetylase family.</text>
</comment>
<evidence type="ECO:0000256" key="1">
    <source>
        <dbReference type="ARBA" id="ARBA00003236"/>
    </source>
</evidence>
<name>A0A3P3EZV9_9HYPH</name>
<dbReference type="InterPro" id="IPR011330">
    <property type="entry name" value="Glyco_hydro/deAcase_b/a-brl"/>
</dbReference>
<dbReference type="GO" id="GO:0005975">
    <property type="term" value="P:carbohydrate metabolic process"/>
    <property type="evidence" value="ECO:0007669"/>
    <property type="project" value="InterPro"/>
</dbReference>
<comment type="function">
    <text evidence="1">Is involved in generating a small heat-stable compound (Nod), an acylated oligomer of N-acetylglucosamine, that stimulates mitosis in various plant protoplasts.</text>
</comment>
<dbReference type="PROSITE" id="PS51677">
    <property type="entry name" value="NODB"/>
    <property type="match status" value="1"/>
</dbReference>
<dbReference type="GO" id="GO:0016810">
    <property type="term" value="F:hydrolase activity, acting on carbon-nitrogen (but not peptide) bonds"/>
    <property type="evidence" value="ECO:0007669"/>
    <property type="project" value="InterPro"/>
</dbReference>
<evidence type="ECO:0000259" key="5">
    <source>
        <dbReference type="PROSITE" id="PS51677"/>
    </source>
</evidence>
<reference evidence="6 7" key="1">
    <citation type="submission" date="2018-11" db="EMBL/GenBank/DDBJ databases">
        <title>the genome of Mesorhizobium tamadayense DSM 28320.</title>
        <authorList>
            <person name="Gao J."/>
        </authorList>
    </citation>
    <scope>NUCLEOTIDE SEQUENCE [LARGE SCALE GENOMIC DNA]</scope>
    <source>
        <strain evidence="6 7">DSM 28320</strain>
    </source>
</reference>
<evidence type="ECO:0000313" key="6">
    <source>
        <dbReference type="EMBL" id="RRH91933.1"/>
    </source>
</evidence>
<evidence type="ECO:0000256" key="2">
    <source>
        <dbReference type="ARBA" id="ARBA00010973"/>
    </source>
</evidence>
<keyword evidence="7" id="KW-1185">Reference proteome</keyword>
<gene>
    <name evidence="6" type="ORF">EH240_31795</name>
</gene>
<evidence type="ECO:0000256" key="4">
    <source>
        <dbReference type="ARBA" id="ARBA00032976"/>
    </source>
</evidence>
<dbReference type="Proteomes" id="UP000273786">
    <property type="component" value="Unassembled WGS sequence"/>
</dbReference>
<comment type="caution">
    <text evidence="6">The sequence shown here is derived from an EMBL/GenBank/DDBJ whole genome shotgun (WGS) entry which is preliminary data.</text>
</comment>
<dbReference type="OrthoDB" id="9784220at2"/>
<dbReference type="InterPro" id="IPR002509">
    <property type="entry name" value="NODB_dom"/>
</dbReference>
<accession>A0A3P3EZV9</accession>
<sequence length="61" mass="6862">MCPGWLRGRHRRAQRLSGFDKGANPLFIPQIIDVLAQNQVPATFLVIGAYAADWSELIRLL</sequence>
<evidence type="ECO:0000256" key="3">
    <source>
        <dbReference type="ARBA" id="ARBA00020071"/>
    </source>
</evidence>
<dbReference type="AlphaFoldDB" id="A0A3P3EZV9"/>
<organism evidence="6 7">
    <name type="scientific">Mesorhizobium tamadayense</name>
    <dbReference type="NCBI Taxonomy" id="425306"/>
    <lineage>
        <taxon>Bacteria</taxon>
        <taxon>Pseudomonadati</taxon>
        <taxon>Pseudomonadota</taxon>
        <taxon>Alphaproteobacteria</taxon>
        <taxon>Hyphomicrobiales</taxon>
        <taxon>Phyllobacteriaceae</taxon>
        <taxon>Mesorhizobium</taxon>
    </lineage>
</organism>
<feature type="domain" description="NodB homology" evidence="5">
    <location>
        <begin position="13"/>
        <end position="61"/>
    </location>
</feature>
<proteinExistence type="inferred from homology"/>
<dbReference type="Pfam" id="PF01522">
    <property type="entry name" value="Polysacc_deac_1"/>
    <property type="match status" value="1"/>
</dbReference>
<dbReference type="EMBL" id="RQXT01000061">
    <property type="protein sequence ID" value="RRH91933.1"/>
    <property type="molecule type" value="Genomic_DNA"/>
</dbReference>
<dbReference type="SUPFAM" id="SSF88713">
    <property type="entry name" value="Glycoside hydrolase/deacetylase"/>
    <property type="match status" value="1"/>
</dbReference>
<protein>
    <recommendedName>
        <fullName evidence="3">Chitooligosaccharide deacetylase</fullName>
    </recommendedName>
    <alternativeName>
        <fullName evidence="4">Nodulation protein B</fullName>
    </alternativeName>
</protein>
<evidence type="ECO:0000313" key="7">
    <source>
        <dbReference type="Proteomes" id="UP000273786"/>
    </source>
</evidence>